<evidence type="ECO:0000313" key="3">
    <source>
        <dbReference type="EMBL" id="EDR05096.1"/>
    </source>
</evidence>
<feature type="region of interest" description="Disordered" evidence="1">
    <location>
        <begin position="308"/>
        <end position="679"/>
    </location>
</feature>
<dbReference type="OrthoDB" id="3067737at2759"/>
<keyword evidence="4" id="KW-1185">Reference proteome</keyword>
<evidence type="ECO:0000256" key="1">
    <source>
        <dbReference type="SAM" id="MobiDB-lite"/>
    </source>
</evidence>
<feature type="compositionally biased region" description="Low complexity" evidence="1">
    <location>
        <begin position="473"/>
        <end position="504"/>
    </location>
</feature>
<dbReference type="HOGENOM" id="CLU_348180_0_0_1"/>
<dbReference type="AlphaFoldDB" id="B0DJY8"/>
<evidence type="ECO:0000256" key="2">
    <source>
        <dbReference type="SAM" id="SignalP"/>
    </source>
</evidence>
<keyword evidence="2" id="KW-0732">Signal</keyword>
<organism evidence="4">
    <name type="scientific">Laccaria bicolor (strain S238N-H82 / ATCC MYA-4686)</name>
    <name type="common">Bicoloured deceiver</name>
    <name type="synonym">Laccaria laccata var. bicolor</name>
    <dbReference type="NCBI Taxonomy" id="486041"/>
    <lineage>
        <taxon>Eukaryota</taxon>
        <taxon>Fungi</taxon>
        <taxon>Dikarya</taxon>
        <taxon>Basidiomycota</taxon>
        <taxon>Agaricomycotina</taxon>
        <taxon>Agaricomycetes</taxon>
        <taxon>Agaricomycetidae</taxon>
        <taxon>Agaricales</taxon>
        <taxon>Agaricineae</taxon>
        <taxon>Hydnangiaceae</taxon>
        <taxon>Laccaria</taxon>
    </lineage>
</organism>
<dbReference type="Proteomes" id="UP000001194">
    <property type="component" value="Unassembled WGS sequence"/>
</dbReference>
<name>B0DJY8_LACBS</name>
<proteinExistence type="predicted"/>
<dbReference type="EMBL" id="DS547115">
    <property type="protein sequence ID" value="EDR05096.1"/>
    <property type="molecule type" value="Genomic_DNA"/>
</dbReference>
<dbReference type="Gene3D" id="3.40.390.10">
    <property type="entry name" value="Collagenase (Catalytic Domain)"/>
    <property type="match status" value="1"/>
</dbReference>
<dbReference type="InParanoid" id="B0DJY8"/>
<sequence length="708" mass="71679">MRYQYTPLGLLLASMTGVFAVPLELTHAAAADDAEKANQANLDTATVEANRQIGIMGKVIADPENEKHAALIKAAFGPNADVSVIQANVEKLKTGKVPVQLAAEPKVLAYTLYDKSTNPMVAQHVVFGEDFHKGSAATQAGTLIHEATHVLSDTGDYMKGKPGTMIPGSDPRDSAKTGYTKSLEPYTTIEAINADKTFSKIRDKTEGMHNNAESYAQFASLCSNAGLRRREFHMYRRALADGDHDMAAHYLVRRQYCEVPKDYFKNKLAAKKAAEAKAAAEAKTPAAGDKKAASKLATTSKALGRLTAGAKKSALTPGSKKLALTPGSKKSALSPGPKKSALTTGAKKSKLATTAKGRLSAGKKPALTPGARKSPPTGEKPSSKLSATSKASKLTKSALGTKGKLAGKGVRKPTSKSTTGKRVASAKFGAAGPKKLVAGKKPATAKSLTKGAARAGAKKVAGARTPGSKKVAGSRTTKGAGTKKAPGAKALTKGAGTKKAVGAKSLTKGANRAGSNKVTGARTTKGAASKKAGAAKALTKGANRAGSKKVAGARTPNSSSKGAGSKKPVGAKSSSKGANRAAVKKTTSKVGGTQKGAAAGAKRPSAKNTGARKPTSKVAGKPTSKALVKGAAGAKKVTSAGKPASKVSSPTRGATGAKKVVGAAAKSAPKKSTVSAASKGAVKSIVTPQNLKKAATLTATVASKGKKK</sequence>
<accession>B0DJY8</accession>
<feature type="compositionally biased region" description="Low complexity" evidence="1">
    <location>
        <begin position="450"/>
        <end position="464"/>
    </location>
</feature>
<feature type="compositionally biased region" description="Low complexity" evidence="1">
    <location>
        <begin position="624"/>
        <end position="642"/>
    </location>
</feature>
<dbReference type="GO" id="GO:0008237">
    <property type="term" value="F:metallopeptidase activity"/>
    <property type="evidence" value="ECO:0007669"/>
    <property type="project" value="InterPro"/>
</dbReference>
<feature type="signal peptide" evidence="2">
    <location>
        <begin position="1"/>
        <end position="20"/>
    </location>
</feature>
<feature type="compositionally biased region" description="Low complexity" evidence="1">
    <location>
        <begin position="653"/>
        <end position="679"/>
    </location>
</feature>
<feature type="compositionally biased region" description="Low complexity" evidence="1">
    <location>
        <begin position="383"/>
        <end position="408"/>
    </location>
</feature>
<dbReference type="GeneID" id="6080106"/>
<feature type="chain" id="PRO_5002748702" evidence="2">
    <location>
        <begin position="21"/>
        <end position="708"/>
    </location>
</feature>
<feature type="compositionally biased region" description="Low complexity" evidence="1">
    <location>
        <begin position="589"/>
        <end position="602"/>
    </location>
</feature>
<dbReference type="KEGG" id="lbc:LACBIDRAFT_303920"/>
<dbReference type="InterPro" id="IPR024079">
    <property type="entry name" value="MetalloPept_cat_dom_sf"/>
</dbReference>
<gene>
    <name evidence="3" type="ORF">LACBIDRAFT_303920</name>
</gene>
<reference evidence="3 4" key="1">
    <citation type="journal article" date="2008" name="Nature">
        <title>The genome of Laccaria bicolor provides insights into mycorrhizal symbiosis.</title>
        <authorList>
            <person name="Martin F."/>
            <person name="Aerts A."/>
            <person name="Ahren D."/>
            <person name="Brun A."/>
            <person name="Danchin E.G.J."/>
            <person name="Duchaussoy F."/>
            <person name="Gibon J."/>
            <person name="Kohler A."/>
            <person name="Lindquist E."/>
            <person name="Pereda V."/>
            <person name="Salamov A."/>
            <person name="Shapiro H.J."/>
            <person name="Wuyts J."/>
            <person name="Blaudez D."/>
            <person name="Buee M."/>
            <person name="Brokstein P."/>
            <person name="Canbaeck B."/>
            <person name="Cohen D."/>
            <person name="Courty P.E."/>
            <person name="Coutinho P.M."/>
            <person name="Delaruelle C."/>
            <person name="Detter J.C."/>
            <person name="Deveau A."/>
            <person name="DiFazio S."/>
            <person name="Duplessis S."/>
            <person name="Fraissinet-Tachet L."/>
            <person name="Lucic E."/>
            <person name="Frey-Klett P."/>
            <person name="Fourrey C."/>
            <person name="Feussner I."/>
            <person name="Gay G."/>
            <person name="Grimwood J."/>
            <person name="Hoegger P.J."/>
            <person name="Jain P."/>
            <person name="Kilaru S."/>
            <person name="Labbe J."/>
            <person name="Lin Y.C."/>
            <person name="Legue V."/>
            <person name="Le Tacon F."/>
            <person name="Marmeisse R."/>
            <person name="Melayah D."/>
            <person name="Montanini B."/>
            <person name="Muratet M."/>
            <person name="Nehls U."/>
            <person name="Niculita-Hirzel H."/>
            <person name="Oudot-Le Secq M.P."/>
            <person name="Peter M."/>
            <person name="Quesneville H."/>
            <person name="Rajashekar B."/>
            <person name="Reich M."/>
            <person name="Rouhier N."/>
            <person name="Schmutz J."/>
            <person name="Yin T."/>
            <person name="Chalot M."/>
            <person name="Henrissat B."/>
            <person name="Kuees U."/>
            <person name="Lucas S."/>
            <person name="Van de Peer Y."/>
            <person name="Podila G.K."/>
            <person name="Polle A."/>
            <person name="Pukkila P.J."/>
            <person name="Richardson P.M."/>
            <person name="Rouze P."/>
            <person name="Sanders I.R."/>
            <person name="Stajich J.E."/>
            <person name="Tunlid A."/>
            <person name="Tuskan G."/>
            <person name="Grigoriev I.V."/>
        </authorList>
    </citation>
    <scope>NUCLEOTIDE SEQUENCE [LARGE SCALE GENOMIC DNA]</scope>
    <source>
        <strain evidence="4">S238N-H82 / ATCC MYA-4686</strain>
    </source>
</reference>
<protein>
    <submittedName>
        <fullName evidence="3">Predicted protein</fullName>
    </submittedName>
</protein>
<evidence type="ECO:0000313" key="4">
    <source>
        <dbReference type="Proteomes" id="UP000001194"/>
    </source>
</evidence>
<feature type="compositionally biased region" description="Low complexity" evidence="1">
    <location>
        <begin position="519"/>
        <end position="542"/>
    </location>
</feature>
<dbReference type="RefSeq" id="XP_001884486.1">
    <property type="nucleotide sequence ID" value="XM_001884451.1"/>
</dbReference>